<dbReference type="GeneID" id="34608324"/>
<name>A0A1L9SXD0_9EURO</name>
<dbReference type="PROSITE" id="PS50110">
    <property type="entry name" value="RESPONSE_REGULATORY"/>
    <property type="match status" value="1"/>
</dbReference>
<protein>
    <recommendedName>
        <fullName evidence="4">Response regulatory domain-containing protein</fullName>
    </recommendedName>
</protein>
<dbReference type="InterPro" id="IPR001789">
    <property type="entry name" value="Sig_transdc_resp-reg_receiver"/>
</dbReference>
<dbReference type="OrthoDB" id="60033at2759"/>
<dbReference type="InterPro" id="IPR011006">
    <property type="entry name" value="CheY-like_superfamily"/>
</dbReference>
<keyword evidence="2" id="KW-0902">Two-component regulatory system</keyword>
<reference evidence="6" key="1">
    <citation type="journal article" date="2017" name="Genome Biol.">
        <title>Comparative genomics reveals high biological diversity and specific adaptations in the industrially and medically important fungal genus Aspergillus.</title>
        <authorList>
            <person name="de Vries R.P."/>
            <person name="Riley R."/>
            <person name="Wiebenga A."/>
            <person name="Aguilar-Osorio G."/>
            <person name="Amillis S."/>
            <person name="Uchima C.A."/>
            <person name="Anderluh G."/>
            <person name="Asadollahi M."/>
            <person name="Askin M."/>
            <person name="Barry K."/>
            <person name="Battaglia E."/>
            <person name="Bayram O."/>
            <person name="Benocci T."/>
            <person name="Braus-Stromeyer S.A."/>
            <person name="Caldana C."/>
            <person name="Canovas D."/>
            <person name="Cerqueira G.C."/>
            <person name="Chen F."/>
            <person name="Chen W."/>
            <person name="Choi C."/>
            <person name="Clum A."/>
            <person name="Dos Santos R.A."/>
            <person name="Damasio A.R."/>
            <person name="Diallinas G."/>
            <person name="Emri T."/>
            <person name="Fekete E."/>
            <person name="Flipphi M."/>
            <person name="Freyberg S."/>
            <person name="Gallo A."/>
            <person name="Gournas C."/>
            <person name="Habgood R."/>
            <person name="Hainaut M."/>
            <person name="Harispe M.L."/>
            <person name="Henrissat B."/>
            <person name="Hilden K.S."/>
            <person name="Hope R."/>
            <person name="Hossain A."/>
            <person name="Karabika E."/>
            <person name="Karaffa L."/>
            <person name="Karanyi Z."/>
            <person name="Krasevec N."/>
            <person name="Kuo A."/>
            <person name="Kusch H."/>
            <person name="LaButti K."/>
            <person name="Lagendijk E.L."/>
            <person name="Lapidus A."/>
            <person name="Levasseur A."/>
            <person name="Lindquist E."/>
            <person name="Lipzen A."/>
            <person name="Logrieco A.F."/>
            <person name="MacCabe A."/>
            <person name="Maekelae M.R."/>
            <person name="Malavazi I."/>
            <person name="Melin P."/>
            <person name="Meyer V."/>
            <person name="Mielnichuk N."/>
            <person name="Miskei M."/>
            <person name="Molnar A.P."/>
            <person name="Mule G."/>
            <person name="Ngan C.Y."/>
            <person name="Orejas M."/>
            <person name="Orosz E."/>
            <person name="Ouedraogo J.P."/>
            <person name="Overkamp K.M."/>
            <person name="Park H.-S."/>
            <person name="Perrone G."/>
            <person name="Piumi F."/>
            <person name="Punt P.J."/>
            <person name="Ram A.F."/>
            <person name="Ramon A."/>
            <person name="Rauscher S."/>
            <person name="Record E."/>
            <person name="Riano-Pachon D.M."/>
            <person name="Robert V."/>
            <person name="Roehrig J."/>
            <person name="Ruller R."/>
            <person name="Salamov A."/>
            <person name="Salih N.S."/>
            <person name="Samson R.A."/>
            <person name="Sandor E."/>
            <person name="Sanguinetti M."/>
            <person name="Schuetze T."/>
            <person name="Sepcic K."/>
            <person name="Shelest E."/>
            <person name="Sherlock G."/>
            <person name="Sophianopoulou V."/>
            <person name="Squina F.M."/>
            <person name="Sun H."/>
            <person name="Susca A."/>
            <person name="Todd R.B."/>
            <person name="Tsang A."/>
            <person name="Unkles S.E."/>
            <person name="van de Wiele N."/>
            <person name="van Rossen-Uffink D."/>
            <person name="Oliveira J.V."/>
            <person name="Vesth T.C."/>
            <person name="Visser J."/>
            <person name="Yu J.-H."/>
            <person name="Zhou M."/>
            <person name="Andersen M.R."/>
            <person name="Archer D.B."/>
            <person name="Baker S.E."/>
            <person name="Benoit I."/>
            <person name="Brakhage A.A."/>
            <person name="Braus G.H."/>
            <person name="Fischer R."/>
            <person name="Frisvad J.C."/>
            <person name="Goldman G.H."/>
            <person name="Houbraken J."/>
            <person name="Oakley B."/>
            <person name="Pocsi I."/>
            <person name="Scazzocchio C."/>
            <person name="Seiboth B."/>
            <person name="vanKuyk P.A."/>
            <person name="Wortman J."/>
            <person name="Dyer P.S."/>
            <person name="Grigoriev I.V."/>
        </authorList>
    </citation>
    <scope>NUCLEOTIDE SEQUENCE [LARGE SCALE GENOMIC DNA]</scope>
    <source>
        <strain evidence="6">CBS 506.65</strain>
    </source>
</reference>
<keyword evidence="1 3" id="KW-0597">Phosphoprotein</keyword>
<dbReference type="AlphaFoldDB" id="A0A1L9SXD0"/>
<evidence type="ECO:0000313" key="6">
    <source>
        <dbReference type="Proteomes" id="UP000184188"/>
    </source>
</evidence>
<organism evidence="5 6">
    <name type="scientific">Penicilliopsis zonata CBS 506.65</name>
    <dbReference type="NCBI Taxonomy" id="1073090"/>
    <lineage>
        <taxon>Eukaryota</taxon>
        <taxon>Fungi</taxon>
        <taxon>Dikarya</taxon>
        <taxon>Ascomycota</taxon>
        <taxon>Pezizomycotina</taxon>
        <taxon>Eurotiomycetes</taxon>
        <taxon>Eurotiomycetidae</taxon>
        <taxon>Eurotiales</taxon>
        <taxon>Aspergillaceae</taxon>
        <taxon>Penicilliopsis</taxon>
    </lineage>
</organism>
<evidence type="ECO:0000256" key="1">
    <source>
        <dbReference type="ARBA" id="ARBA00022553"/>
    </source>
</evidence>
<dbReference type="Proteomes" id="UP000184188">
    <property type="component" value="Unassembled WGS sequence"/>
</dbReference>
<evidence type="ECO:0000313" key="5">
    <source>
        <dbReference type="EMBL" id="OJJ51751.1"/>
    </source>
</evidence>
<dbReference type="PANTHER" id="PTHR45339:SF1">
    <property type="entry name" value="HYBRID SIGNAL TRANSDUCTION HISTIDINE KINASE J"/>
    <property type="match status" value="1"/>
</dbReference>
<gene>
    <name evidence="5" type="ORF">ASPZODRAFT_127880</name>
</gene>
<feature type="modified residue" description="4-aspartylphosphate" evidence="3">
    <location>
        <position position="2"/>
    </location>
</feature>
<dbReference type="GO" id="GO:0000160">
    <property type="term" value="P:phosphorelay signal transduction system"/>
    <property type="evidence" value="ECO:0007669"/>
    <property type="project" value="UniProtKB-KW"/>
</dbReference>
<dbReference type="PANTHER" id="PTHR45339">
    <property type="entry name" value="HYBRID SIGNAL TRANSDUCTION HISTIDINE KINASE J"/>
    <property type="match status" value="1"/>
</dbReference>
<proteinExistence type="predicted"/>
<accession>A0A1L9SXD0</accession>
<evidence type="ECO:0000259" key="4">
    <source>
        <dbReference type="PROSITE" id="PS50110"/>
    </source>
</evidence>
<dbReference type="VEuPathDB" id="FungiDB:ASPZODRAFT_127880"/>
<evidence type="ECO:0000256" key="3">
    <source>
        <dbReference type="PROSITE-ProRule" id="PRU00169"/>
    </source>
</evidence>
<dbReference type="RefSeq" id="XP_022586261.1">
    <property type="nucleotide sequence ID" value="XM_022721859.1"/>
</dbReference>
<dbReference type="Gene3D" id="3.40.50.2300">
    <property type="match status" value="1"/>
</dbReference>
<keyword evidence="6" id="KW-1185">Reference proteome</keyword>
<evidence type="ECO:0000256" key="2">
    <source>
        <dbReference type="ARBA" id="ARBA00023012"/>
    </source>
</evidence>
<sequence length="107" mass="12180">MDVSMPVMDGYTAVQIIRTQLPFSANPRLQTTPIITMIAHKIPEYRMRQGWIQDTIGKPVRVSHMKQTLLRWSRKEIIPIPGSQTAVAHPAWGPHPLRAHRGPRSLL</sequence>
<dbReference type="SUPFAM" id="SSF52172">
    <property type="entry name" value="CheY-like"/>
    <property type="match status" value="1"/>
</dbReference>
<dbReference type="EMBL" id="KV878336">
    <property type="protein sequence ID" value="OJJ51751.1"/>
    <property type="molecule type" value="Genomic_DNA"/>
</dbReference>
<feature type="domain" description="Response regulatory" evidence="4">
    <location>
        <begin position="1"/>
        <end position="73"/>
    </location>
</feature>